<feature type="compositionally biased region" description="Low complexity" evidence="3">
    <location>
        <begin position="284"/>
        <end position="344"/>
    </location>
</feature>
<feature type="compositionally biased region" description="Low complexity" evidence="3">
    <location>
        <begin position="365"/>
        <end position="382"/>
    </location>
</feature>
<dbReference type="CDD" id="cd12797">
    <property type="entry name" value="M23_peptidase"/>
    <property type="match status" value="1"/>
</dbReference>
<dbReference type="SUPFAM" id="SSF57997">
    <property type="entry name" value="Tropomyosin"/>
    <property type="match status" value="1"/>
</dbReference>
<keyword evidence="8" id="KW-1185">Reference proteome</keyword>
<evidence type="ECO:0000259" key="5">
    <source>
        <dbReference type="Pfam" id="PF01551"/>
    </source>
</evidence>
<dbReference type="PANTHER" id="PTHR21666:SF289">
    <property type="entry name" value="L-ALA--D-GLU ENDOPEPTIDASE"/>
    <property type="match status" value="1"/>
</dbReference>
<evidence type="ECO:0000256" key="4">
    <source>
        <dbReference type="SAM" id="SignalP"/>
    </source>
</evidence>
<evidence type="ECO:0000313" key="7">
    <source>
        <dbReference type="EMBL" id="MBB5263144.1"/>
    </source>
</evidence>
<feature type="region of interest" description="Disordered" evidence="3">
    <location>
        <begin position="251"/>
        <end position="382"/>
    </location>
</feature>
<keyword evidence="2" id="KW-0175">Coiled coil</keyword>
<dbReference type="Pfam" id="PF24568">
    <property type="entry name" value="CC_PcsB"/>
    <property type="match status" value="1"/>
</dbReference>
<dbReference type="EMBL" id="JACHFW010000001">
    <property type="protein sequence ID" value="MBB5263144.1"/>
    <property type="molecule type" value="Genomic_DNA"/>
</dbReference>
<evidence type="ECO:0000259" key="6">
    <source>
        <dbReference type="Pfam" id="PF24568"/>
    </source>
</evidence>
<comment type="caution">
    <text evidence="7">The sequence shown here is derived from an EMBL/GenBank/DDBJ whole genome shotgun (WGS) entry which is preliminary data.</text>
</comment>
<dbReference type="InterPro" id="IPR050570">
    <property type="entry name" value="Cell_wall_metabolism_enzyme"/>
</dbReference>
<feature type="domain" description="M23ase beta-sheet core" evidence="5">
    <location>
        <begin position="416"/>
        <end position="510"/>
    </location>
</feature>
<accession>A0A7W8H758</accession>
<dbReference type="Proteomes" id="UP000543642">
    <property type="component" value="Unassembled WGS sequence"/>
</dbReference>
<sequence length="514" mass="54980">MQRKVLRTLKAAVAFSMVFSLSVPAWAASDKQQIQQNLDALESQKDALESRLSALQANKADTESYIAQLDQELNSVYAQVSSLTQQLEQTQEELTSTQEQLETAKAKEDEQYEALKLRIRAMYAAGDTSMLSVFLQASDISSILNATEYISRLSDYDANLLESLNNTRQEIETLEAQLQEQETELTDLKAQEESKQTELEMVMEAKQAELGSINSDIGAAYDSIANTQEEIEENNQILAAIEYQEELDRQEALKKQQEAEAAAADSAQESESAATETENETKETQSSQSDSSTQETQSSQSETESTVSESQSTVTETESTVSETETAPETTAPETTAPETTAPETEPETTEPETTAPETEVSDNGSTAAEDTSSGSSAGTSTAGVATGSFIWPCAGGYISSHFGGRTAPTAGASTNHKGVDIAASSGTDIYAADGGTVVTVSYSTARGNYIVISHGNGMSTLYQHCSAIYASVGQQVSQGDVIAAVGSTGYSTGAHLHFEVWVNGVPVDPEDYI</sequence>
<evidence type="ECO:0000256" key="3">
    <source>
        <dbReference type="SAM" id="MobiDB-lite"/>
    </source>
</evidence>
<dbReference type="Gene3D" id="6.10.250.3150">
    <property type="match status" value="1"/>
</dbReference>
<evidence type="ECO:0000256" key="2">
    <source>
        <dbReference type="SAM" id="Coils"/>
    </source>
</evidence>
<feature type="domain" description="Peptidoglycan hydrolase PcsB coiled-coil" evidence="6">
    <location>
        <begin position="104"/>
        <end position="173"/>
    </location>
</feature>
<feature type="signal peptide" evidence="4">
    <location>
        <begin position="1"/>
        <end position="27"/>
    </location>
</feature>
<evidence type="ECO:0000313" key="8">
    <source>
        <dbReference type="Proteomes" id="UP000543642"/>
    </source>
</evidence>
<dbReference type="InterPro" id="IPR011055">
    <property type="entry name" value="Dup_hybrid_motif"/>
</dbReference>
<reference evidence="7 8" key="1">
    <citation type="submission" date="2020-08" db="EMBL/GenBank/DDBJ databases">
        <title>Genomic Encyclopedia of Type Strains, Phase IV (KMG-IV): sequencing the most valuable type-strain genomes for metagenomic binning, comparative biology and taxonomic classification.</title>
        <authorList>
            <person name="Goeker M."/>
        </authorList>
    </citation>
    <scope>NUCLEOTIDE SEQUENCE [LARGE SCALE GENOMIC DNA]</scope>
    <source>
        <strain evidence="7 8">DSM 106146</strain>
    </source>
</reference>
<keyword evidence="1 4" id="KW-0732">Signal</keyword>
<dbReference type="SUPFAM" id="SSF51261">
    <property type="entry name" value="Duplicated hybrid motif"/>
    <property type="match status" value="1"/>
</dbReference>
<feature type="compositionally biased region" description="Low complexity" evidence="3">
    <location>
        <begin position="259"/>
        <end position="276"/>
    </location>
</feature>
<dbReference type="InterPro" id="IPR057309">
    <property type="entry name" value="PcsB_CC"/>
</dbReference>
<proteinExistence type="predicted"/>
<dbReference type="PANTHER" id="PTHR21666">
    <property type="entry name" value="PEPTIDASE-RELATED"/>
    <property type="match status" value="1"/>
</dbReference>
<dbReference type="Pfam" id="PF01551">
    <property type="entry name" value="Peptidase_M23"/>
    <property type="match status" value="1"/>
</dbReference>
<dbReference type="AlphaFoldDB" id="A0A7W8H758"/>
<feature type="coiled-coil region" evidence="2">
    <location>
        <begin position="157"/>
        <end position="198"/>
    </location>
</feature>
<feature type="chain" id="PRO_5031365055" evidence="4">
    <location>
        <begin position="28"/>
        <end position="514"/>
    </location>
</feature>
<dbReference type="Gene3D" id="2.70.70.10">
    <property type="entry name" value="Glucose Permease (Domain IIA)"/>
    <property type="match status" value="1"/>
</dbReference>
<dbReference type="GO" id="GO:0004222">
    <property type="term" value="F:metalloendopeptidase activity"/>
    <property type="evidence" value="ECO:0007669"/>
    <property type="project" value="TreeGrafter"/>
</dbReference>
<organism evidence="7 8">
    <name type="scientific">Catenibacillus scindens</name>
    <dbReference type="NCBI Taxonomy" id="673271"/>
    <lineage>
        <taxon>Bacteria</taxon>
        <taxon>Bacillati</taxon>
        <taxon>Bacillota</taxon>
        <taxon>Clostridia</taxon>
        <taxon>Lachnospirales</taxon>
        <taxon>Lachnospiraceae</taxon>
        <taxon>Catenibacillus</taxon>
    </lineage>
</organism>
<protein>
    <submittedName>
        <fullName evidence="7">Murein DD-endopeptidase MepM/ murein hydrolase activator NlpD</fullName>
    </submittedName>
</protein>
<dbReference type="InterPro" id="IPR016047">
    <property type="entry name" value="M23ase_b-sheet_dom"/>
</dbReference>
<evidence type="ECO:0000256" key="1">
    <source>
        <dbReference type="ARBA" id="ARBA00022729"/>
    </source>
</evidence>
<feature type="coiled-coil region" evidence="2">
    <location>
        <begin position="31"/>
        <end position="118"/>
    </location>
</feature>
<keyword evidence="7" id="KW-0378">Hydrolase</keyword>
<dbReference type="RefSeq" id="WP_183770544.1">
    <property type="nucleotide sequence ID" value="NZ_JACHFW010000001.1"/>
</dbReference>
<name>A0A7W8H758_9FIRM</name>
<gene>
    <name evidence="7" type="ORF">HNP82_000238</name>
</gene>